<dbReference type="AlphaFoldDB" id="J1JIN8"/>
<accession>J1JIN8</accession>
<comment type="caution">
    <text evidence="2">The sequence shown here is derived from an EMBL/GenBank/DDBJ whole genome shotgun (WGS) entry which is preliminary data.</text>
</comment>
<keyword evidence="1" id="KW-1133">Transmembrane helix</keyword>
<dbReference type="EMBL" id="AILX01000016">
    <property type="protein sequence ID" value="EJF84462.1"/>
    <property type="molecule type" value="Genomic_DNA"/>
</dbReference>
<feature type="transmembrane region" description="Helical" evidence="1">
    <location>
        <begin position="7"/>
        <end position="29"/>
    </location>
</feature>
<gene>
    <name evidence="2" type="ORF">MCW_01172</name>
</gene>
<dbReference type="HOGENOM" id="CLU_208923_0_0_5"/>
<dbReference type="Proteomes" id="UP000002646">
    <property type="component" value="Unassembled WGS sequence"/>
</dbReference>
<evidence type="ECO:0000313" key="3">
    <source>
        <dbReference type="Proteomes" id="UP000002646"/>
    </source>
</evidence>
<feature type="transmembrane region" description="Helical" evidence="1">
    <location>
        <begin position="35"/>
        <end position="54"/>
    </location>
</feature>
<evidence type="ECO:0000313" key="2">
    <source>
        <dbReference type="EMBL" id="EJF84462.1"/>
    </source>
</evidence>
<name>J1JIN8_9HYPH</name>
<evidence type="ECO:0000256" key="1">
    <source>
        <dbReference type="SAM" id="Phobius"/>
    </source>
</evidence>
<protein>
    <submittedName>
        <fullName evidence="2">Uncharacterized protein</fullName>
    </submittedName>
</protein>
<keyword evidence="1" id="KW-0472">Membrane</keyword>
<keyword evidence="1" id="KW-0812">Transmembrane</keyword>
<sequence>MNIRYEIIRMFCMLIVFVPILATTSKLFGGWSWKLSITIALLSGILFFIVDYLCRYFVIN</sequence>
<proteinExistence type="predicted"/>
<reference evidence="2 3" key="1">
    <citation type="submission" date="2012-03" db="EMBL/GenBank/DDBJ databases">
        <title>The Genome Sequence of Bartonella washoensis 085-0475.</title>
        <authorList>
            <consortium name="The Broad Institute Genome Sequencing Platform"/>
            <consortium name="The Broad Institute Genome Sequencing Center for Infectious Disease"/>
            <person name="Feldgarden M."/>
            <person name="Kirby J."/>
            <person name="Kosoy M."/>
            <person name="Birtles R."/>
            <person name="Probert W.S."/>
            <person name="Chiaraviglio L."/>
            <person name="Young S.K."/>
            <person name="Zeng Q."/>
            <person name="Gargeya S."/>
            <person name="Fitzgerald M."/>
            <person name="Haas B."/>
            <person name="Abouelleil A."/>
            <person name="Alvarado L."/>
            <person name="Arachchi H.M."/>
            <person name="Berlin A."/>
            <person name="Chapman S.B."/>
            <person name="Gearin G."/>
            <person name="Goldberg J."/>
            <person name="Griggs A."/>
            <person name="Gujja S."/>
            <person name="Hansen M."/>
            <person name="Heiman D."/>
            <person name="Howarth C."/>
            <person name="Larimer J."/>
            <person name="Lui A."/>
            <person name="MacDonald P.J.P."/>
            <person name="McCowen C."/>
            <person name="Montmayeur A."/>
            <person name="Murphy C."/>
            <person name="Neiman D."/>
            <person name="Pearson M."/>
            <person name="Priest M."/>
            <person name="Roberts A."/>
            <person name="Saif S."/>
            <person name="Shea T."/>
            <person name="Sisk P."/>
            <person name="Stolte C."/>
            <person name="Sykes S."/>
            <person name="Wortman J."/>
            <person name="Nusbaum C."/>
            <person name="Birren B."/>
        </authorList>
    </citation>
    <scope>NUCLEOTIDE SEQUENCE [LARGE SCALE GENOMIC DNA]</scope>
    <source>
        <strain evidence="2 3">085-0475</strain>
    </source>
</reference>
<organism evidence="2 3">
    <name type="scientific">Cardidatus Bartonella washoeensis 085-0475</name>
    <dbReference type="NCBI Taxonomy" id="1094564"/>
    <lineage>
        <taxon>Bacteria</taxon>
        <taxon>Pseudomonadati</taxon>
        <taxon>Pseudomonadota</taxon>
        <taxon>Alphaproteobacteria</taxon>
        <taxon>Hyphomicrobiales</taxon>
        <taxon>Bartonellaceae</taxon>
        <taxon>Bartonella</taxon>
    </lineage>
</organism>
<dbReference type="STRING" id="1094564.MCW_01172"/>